<evidence type="ECO:0000256" key="3">
    <source>
        <dbReference type="ARBA" id="ARBA00022692"/>
    </source>
</evidence>
<dbReference type="Proteomes" id="UP001152795">
    <property type="component" value="Unassembled WGS sequence"/>
</dbReference>
<dbReference type="InterPro" id="IPR000276">
    <property type="entry name" value="GPCR_Rhodpsn"/>
</dbReference>
<dbReference type="InterPro" id="IPR017452">
    <property type="entry name" value="GPCR_Rhodpsn_7TM"/>
</dbReference>
<dbReference type="GO" id="GO:0004983">
    <property type="term" value="F:neuropeptide Y receptor activity"/>
    <property type="evidence" value="ECO:0007669"/>
    <property type="project" value="InterPro"/>
</dbReference>
<sequence>MTNTSAMSGLENHTSTTLASHVTTSIGDVTWFRVLKYTLYGLMFLISLPGNLMVCVIITRRRKMKTITNFLILNLAISDVLYTLYVPLDIVISETTIWPYAHFFCNLFYPLMTLSICVSAFTLMALALSRFWAVVFPLRRQISIIQVKISLVVIWLLGIIEVLPYARFLYVSEDHVCDEHWPNEETRKAYTLILFFLQSVIPLSAISFAYTMVGIELKKGSRRSENRILERTRNEESKKVIRMLVVITAAFAFCNLPTSIMWLINDFSSTKISEFGDIIAFFNILDFGNAAVNPCIYLACNEDFRREFCRYLSKMKVKLFWSSERTFSADSAPSHDGHETGEEPCLEKTVASTLLKHESCM</sequence>
<dbReference type="PANTHER" id="PTHR45695">
    <property type="entry name" value="LEUCOKININ RECEPTOR-RELATED"/>
    <property type="match status" value="1"/>
</dbReference>
<keyword evidence="10" id="KW-1185">Reference proteome</keyword>
<dbReference type="PRINTS" id="PR01012">
    <property type="entry name" value="NRPEPTIDEYR"/>
</dbReference>
<comment type="subcellular location">
    <subcellularLocation>
        <location evidence="1">Membrane</location>
        <topology evidence="1">Multi-pass membrane protein</topology>
    </subcellularLocation>
</comment>
<keyword evidence="8" id="KW-0807">Transducer</keyword>
<evidence type="ECO:0000256" key="1">
    <source>
        <dbReference type="ARBA" id="ARBA00004141"/>
    </source>
</evidence>
<evidence type="ECO:0000256" key="5">
    <source>
        <dbReference type="ARBA" id="ARBA00023040"/>
    </source>
</evidence>
<evidence type="ECO:0000256" key="2">
    <source>
        <dbReference type="ARBA" id="ARBA00010663"/>
    </source>
</evidence>
<dbReference type="Gene3D" id="1.20.1070.10">
    <property type="entry name" value="Rhodopsin 7-helix transmembrane proteins"/>
    <property type="match status" value="1"/>
</dbReference>
<dbReference type="OrthoDB" id="10053194at2759"/>
<dbReference type="Pfam" id="PF00001">
    <property type="entry name" value="7tm_1"/>
    <property type="match status" value="1"/>
</dbReference>
<proteinExistence type="inferred from homology"/>
<dbReference type="SUPFAM" id="SSF81321">
    <property type="entry name" value="Family A G protein-coupled receptor-like"/>
    <property type="match status" value="1"/>
</dbReference>
<evidence type="ECO:0000256" key="4">
    <source>
        <dbReference type="ARBA" id="ARBA00022989"/>
    </source>
</evidence>
<evidence type="ECO:0000313" key="9">
    <source>
        <dbReference type="EMBL" id="CAB4035059.1"/>
    </source>
</evidence>
<dbReference type="InterPro" id="IPR000611">
    <property type="entry name" value="NPY_rcpt"/>
</dbReference>
<evidence type="ECO:0000256" key="6">
    <source>
        <dbReference type="ARBA" id="ARBA00023136"/>
    </source>
</evidence>
<keyword evidence="6" id="KW-0472">Membrane</keyword>
<evidence type="ECO:0000256" key="8">
    <source>
        <dbReference type="ARBA" id="ARBA00023224"/>
    </source>
</evidence>
<organism evidence="9 10">
    <name type="scientific">Paramuricea clavata</name>
    <name type="common">Red gorgonian</name>
    <name type="synonym">Violescent sea-whip</name>
    <dbReference type="NCBI Taxonomy" id="317549"/>
    <lineage>
        <taxon>Eukaryota</taxon>
        <taxon>Metazoa</taxon>
        <taxon>Cnidaria</taxon>
        <taxon>Anthozoa</taxon>
        <taxon>Octocorallia</taxon>
        <taxon>Malacalcyonacea</taxon>
        <taxon>Plexauridae</taxon>
        <taxon>Paramuricea</taxon>
    </lineage>
</organism>
<dbReference type="EMBL" id="CACRXK020020667">
    <property type="protein sequence ID" value="CAB4035059.1"/>
    <property type="molecule type" value="Genomic_DNA"/>
</dbReference>
<protein>
    <submittedName>
        <fullName evidence="9">Neuropeptide FF receptor 2-like</fullName>
    </submittedName>
</protein>
<keyword evidence="5" id="KW-0297">G-protein coupled receptor</keyword>
<name>A0A7D9JRD2_PARCT</name>
<dbReference type="PROSITE" id="PS50262">
    <property type="entry name" value="G_PROTEIN_RECEP_F1_2"/>
    <property type="match status" value="1"/>
</dbReference>
<reference evidence="9" key="1">
    <citation type="submission" date="2020-04" db="EMBL/GenBank/DDBJ databases">
        <authorList>
            <person name="Alioto T."/>
            <person name="Alioto T."/>
            <person name="Gomez Garrido J."/>
        </authorList>
    </citation>
    <scope>NUCLEOTIDE SEQUENCE</scope>
    <source>
        <strain evidence="9">A484AB</strain>
    </source>
</reference>
<evidence type="ECO:0000256" key="7">
    <source>
        <dbReference type="ARBA" id="ARBA00023170"/>
    </source>
</evidence>
<gene>
    <name evidence="9" type="ORF">PACLA_8A078711</name>
</gene>
<dbReference type="PANTHER" id="PTHR45695:SF9">
    <property type="entry name" value="LEUCOKININ RECEPTOR"/>
    <property type="match status" value="1"/>
</dbReference>
<dbReference type="GO" id="GO:0005886">
    <property type="term" value="C:plasma membrane"/>
    <property type="evidence" value="ECO:0007669"/>
    <property type="project" value="TreeGrafter"/>
</dbReference>
<dbReference type="AlphaFoldDB" id="A0A7D9JRD2"/>
<comment type="caution">
    <text evidence="9">The sequence shown here is derived from an EMBL/GenBank/DDBJ whole genome shotgun (WGS) entry which is preliminary data.</text>
</comment>
<dbReference type="PRINTS" id="PR00237">
    <property type="entry name" value="GPCRRHODOPSN"/>
</dbReference>
<comment type="similarity">
    <text evidence="2">Belongs to the G-protein coupled receptor 1 family.</text>
</comment>
<dbReference type="SMART" id="SM01381">
    <property type="entry name" value="7TM_GPCR_Srsx"/>
    <property type="match status" value="1"/>
</dbReference>
<keyword evidence="7 9" id="KW-0675">Receptor</keyword>
<keyword evidence="4" id="KW-1133">Transmembrane helix</keyword>
<accession>A0A7D9JRD2</accession>
<keyword evidence="3" id="KW-0812">Transmembrane</keyword>
<evidence type="ECO:0000313" key="10">
    <source>
        <dbReference type="Proteomes" id="UP001152795"/>
    </source>
</evidence>